<proteinExistence type="predicted"/>
<organism evidence="1 2">
    <name type="scientific">Physocladia obscura</name>
    <dbReference type="NCBI Taxonomy" id="109957"/>
    <lineage>
        <taxon>Eukaryota</taxon>
        <taxon>Fungi</taxon>
        <taxon>Fungi incertae sedis</taxon>
        <taxon>Chytridiomycota</taxon>
        <taxon>Chytridiomycota incertae sedis</taxon>
        <taxon>Chytridiomycetes</taxon>
        <taxon>Chytridiales</taxon>
        <taxon>Chytriomycetaceae</taxon>
        <taxon>Physocladia</taxon>
    </lineage>
</organism>
<dbReference type="EMBL" id="JADGJH010001646">
    <property type="protein sequence ID" value="KAJ3111276.1"/>
    <property type="molecule type" value="Genomic_DNA"/>
</dbReference>
<accession>A0AAD5SVY3</accession>
<protein>
    <submittedName>
        <fullName evidence="1">Uncharacterized protein</fullName>
    </submittedName>
</protein>
<gene>
    <name evidence="1" type="ORF">HK100_002742</name>
</gene>
<evidence type="ECO:0000313" key="1">
    <source>
        <dbReference type="EMBL" id="KAJ3111276.1"/>
    </source>
</evidence>
<name>A0AAD5SVY3_9FUNG</name>
<evidence type="ECO:0000313" key="2">
    <source>
        <dbReference type="Proteomes" id="UP001211907"/>
    </source>
</evidence>
<keyword evidence="2" id="KW-1185">Reference proteome</keyword>
<comment type="caution">
    <text evidence="1">The sequence shown here is derived from an EMBL/GenBank/DDBJ whole genome shotgun (WGS) entry which is preliminary data.</text>
</comment>
<dbReference type="AlphaFoldDB" id="A0AAD5SVY3"/>
<dbReference type="Proteomes" id="UP001211907">
    <property type="component" value="Unassembled WGS sequence"/>
</dbReference>
<sequence length="107" mass="10528">MTSADVRANGAASASVALGSSLARGGAVEPASHQPRGSLDAIVNVAGGRRADATGCVRAAMAAGHQLVKSIAAEHSGFPAKATVGLLPNTLDTLPNRAAMPAANDKD</sequence>
<reference evidence="1" key="1">
    <citation type="submission" date="2020-05" db="EMBL/GenBank/DDBJ databases">
        <title>Phylogenomic resolution of chytrid fungi.</title>
        <authorList>
            <person name="Stajich J.E."/>
            <person name="Amses K."/>
            <person name="Simmons R."/>
            <person name="Seto K."/>
            <person name="Myers J."/>
            <person name="Bonds A."/>
            <person name="Quandt C.A."/>
            <person name="Barry K."/>
            <person name="Liu P."/>
            <person name="Grigoriev I."/>
            <person name="Longcore J.E."/>
            <person name="James T.Y."/>
        </authorList>
    </citation>
    <scope>NUCLEOTIDE SEQUENCE</scope>
    <source>
        <strain evidence="1">JEL0513</strain>
    </source>
</reference>